<name>A0A1G7EFX4_9BACT</name>
<dbReference type="Pfam" id="PF08003">
    <property type="entry name" value="Methyltransf_9"/>
    <property type="match status" value="1"/>
</dbReference>
<dbReference type="GO" id="GO:0032259">
    <property type="term" value="P:methylation"/>
    <property type="evidence" value="ECO:0007669"/>
    <property type="project" value="UniProtKB-KW"/>
</dbReference>
<evidence type="ECO:0000313" key="4">
    <source>
        <dbReference type="Proteomes" id="UP000243205"/>
    </source>
</evidence>
<evidence type="ECO:0000313" key="3">
    <source>
        <dbReference type="EMBL" id="SDE62376.1"/>
    </source>
</evidence>
<proteinExistence type="inferred from homology"/>
<dbReference type="Gene3D" id="3.40.50.150">
    <property type="entry name" value="Vaccinia Virus protein VP39"/>
    <property type="match status" value="1"/>
</dbReference>
<evidence type="ECO:0000256" key="1">
    <source>
        <dbReference type="ARBA" id="ARBA00022679"/>
    </source>
</evidence>
<dbReference type="GO" id="GO:0002098">
    <property type="term" value="P:tRNA wobble uridine modification"/>
    <property type="evidence" value="ECO:0007669"/>
    <property type="project" value="InterPro"/>
</dbReference>
<reference evidence="4" key="1">
    <citation type="submission" date="2016-10" db="EMBL/GenBank/DDBJ databases">
        <authorList>
            <person name="Varghese N."/>
            <person name="Submissions S."/>
        </authorList>
    </citation>
    <scope>NUCLEOTIDE SEQUENCE [LARGE SCALE GENOMIC DNA]</scope>
    <source>
        <strain evidence="4">DSM 8987</strain>
    </source>
</reference>
<accession>A0A1G7EFX4</accession>
<dbReference type="EMBL" id="FNAQ01000020">
    <property type="protein sequence ID" value="SDE62376.1"/>
    <property type="molecule type" value="Genomic_DNA"/>
</dbReference>
<dbReference type="STRING" id="57664.SAMN05661003_1208"/>
<dbReference type="AlphaFoldDB" id="A0A1G7EFX4"/>
<sequence>MNDLAHQLEGLLQPWQPLPWLAPLQQCCRQRLQRWQRDRKCQQYLELLASLPPAPAGLTCDFTGAAVRIGRAGQLDSAAMEALQLALFGLRPWRKGPFELFGLAIESEWASNLKWDRLSAAIAPLQGRRVLDVGSSNGYYLLRMQAASPALALGLEPYATFFHQFCLLQHFACLPRCLSLPLKFEELPEMTGFFDTLFHMGVLYHLRAPLDSLRALRRCLRRGGELVLETLVIPGEQPLTLTPVERYAKMNNVYFLPTVTALQIWLERSGFERVRCIDVSRTTNAEQRRTAWIQTESLEDFLDPADPDRTVEGYPAPRRALLLAEAR</sequence>
<dbReference type="Proteomes" id="UP000243205">
    <property type="component" value="Unassembled WGS sequence"/>
</dbReference>
<dbReference type="OrthoDB" id="9765084at2"/>
<keyword evidence="1 3" id="KW-0808">Transferase</keyword>
<dbReference type="InterPro" id="IPR027555">
    <property type="entry name" value="Mo5U34_MeTrfas-like"/>
</dbReference>
<protein>
    <submittedName>
        <fullName evidence="3">tRNA (Mo5U34)-methyltransferase</fullName>
    </submittedName>
</protein>
<organism evidence="3 4">
    <name type="scientific">Desulfuromonas thiophila</name>
    <dbReference type="NCBI Taxonomy" id="57664"/>
    <lineage>
        <taxon>Bacteria</taxon>
        <taxon>Pseudomonadati</taxon>
        <taxon>Thermodesulfobacteriota</taxon>
        <taxon>Desulfuromonadia</taxon>
        <taxon>Desulfuromonadales</taxon>
        <taxon>Desulfuromonadaceae</taxon>
        <taxon>Desulfuromonas</taxon>
    </lineage>
</organism>
<dbReference type="InterPro" id="IPR010017">
    <property type="entry name" value="CmoB"/>
</dbReference>
<gene>
    <name evidence="3" type="ORF">SAMN05661003_1208</name>
</gene>
<dbReference type="NCBIfam" id="NF011650">
    <property type="entry name" value="PRK15068.1"/>
    <property type="match status" value="1"/>
</dbReference>
<dbReference type="HAMAP" id="MF_01590">
    <property type="entry name" value="tRNA_carboxymethyltr_CmoB"/>
    <property type="match status" value="1"/>
</dbReference>
<keyword evidence="2" id="KW-0819">tRNA processing</keyword>
<dbReference type="GO" id="GO:0008168">
    <property type="term" value="F:methyltransferase activity"/>
    <property type="evidence" value="ECO:0007669"/>
    <property type="project" value="UniProtKB-KW"/>
</dbReference>
<evidence type="ECO:0000256" key="2">
    <source>
        <dbReference type="ARBA" id="ARBA00022694"/>
    </source>
</evidence>
<dbReference type="NCBIfam" id="TIGR00452">
    <property type="entry name" value="tRNA 5-methoxyuridine(34)/uridine 5-oxyacetic acid(34) synthase CmoB"/>
    <property type="match status" value="1"/>
</dbReference>
<dbReference type="InterPro" id="IPR029063">
    <property type="entry name" value="SAM-dependent_MTases_sf"/>
</dbReference>
<keyword evidence="4" id="KW-1185">Reference proteome</keyword>
<dbReference type="SUPFAM" id="SSF53335">
    <property type="entry name" value="S-adenosyl-L-methionine-dependent methyltransferases"/>
    <property type="match status" value="1"/>
</dbReference>
<dbReference type="RefSeq" id="WP_092080275.1">
    <property type="nucleotide sequence ID" value="NZ_FNAQ01000020.1"/>
</dbReference>
<keyword evidence="3" id="KW-0489">Methyltransferase</keyword>
<dbReference type="GO" id="GO:0016765">
    <property type="term" value="F:transferase activity, transferring alkyl or aryl (other than methyl) groups"/>
    <property type="evidence" value="ECO:0007669"/>
    <property type="project" value="InterPro"/>
</dbReference>